<dbReference type="Pfam" id="PF23036">
    <property type="entry name" value="TRAPPC10_1st"/>
    <property type="match status" value="1"/>
</dbReference>
<protein>
    <recommendedName>
        <fullName evidence="3">TRAPPC10/Trs130 N-terminal domain-containing protein</fullName>
    </recommendedName>
</protein>
<dbReference type="AlphaFoldDB" id="A0A9W8HWW3"/>
<dbReference type="GO" id="GO:0006891">
    <property type="term" value="P:intra-Golgi vesicle-mediated transport"/>
    <property type="evidence" value="ECO:0007669"/>
    <property type="project" value="TreeGrafter"/>
</dbReference>
<feature type="domain" description="TRAPPC10/Trs130 N-terminal" evidence="3">
    <location>
        <begin position="4"/>
        <end position="311"/>
    </location>
</feature>
<feature type="coiled-coil region" evidence="1">
    <location>
        <begin position="173"/>
        <end position="200"/>
    </location>
</feature>
<reference evidence="4" key="1">
    <citation type="submission" date="2022-07" db="EMBL/GenBank/DDBJ databases">
        <title>Phylogenomic reconstructions and comparative analyses of Kickxellomycotina fungi.</title>
        <authorList>
            <person name="Reynolds N.K."/>
            <person name="Stajich J.E."/>
            <person name="Barry K."/>
            <person name="Grigoriev I.V."/>
            <person name="Crous P."/>
            <person name="Smith M.E."/>
        </authorList>
    </citation>
    <scope>NUCLEOTIDE SEQUENCE</scope>
    <source>
        <strain evidence="4">NRRL 1565</strain>
    </source>
</reference>
<dbReference type="PANTHER" id="PTHR13251:SF3">
    <property type="entry name" value="TRAFFICKING PROTEIN PARTICLE COMPLEX SUBUNIT 10"/>
    <property type="match status" value="1"/>
</dbReference>
<feature type="region of interest" description="Disordered" evidence="2">
    <location>
        <begin position="424"/>
        <end position="443"/>
    </location>
</feature>
<keyword evidence="5" id="KW-1185">Reference proteome</keyword>
<feature type="compositionally biased region" description="Low complexity" evidence="2">
    <location>
        <begin position="429"/>
        <end position="442"/>
    </location>
</feature>
<dbReference type="EMBL" id="JANBUO010000153">
    <property type="protein sequence ID" value="KAJ2806876.1"/>
    <property type="molecule type" value="Genomic_DNA"/>
</dbReference>
<name>A0A9W8HWW3_9FUNG</name>
<evidence type="ECO:0000259" key="3">
    <source>
        <dbReference type="Pfam" id="PF23036"/>
    </source>
</evidence>
<dbReference type="InterPro" id="IPR056913">
    <property type="entry name" value="TRAPPC10/Trs130_N"/>
</dbReference>
<comment type="caution">
    <text evidence="4">The sequence shown here is derived from an EMBL/GenBank/DDBJ whole genome shotgun (WGS) entry which is preliminary data.</text>
</comment>
<dbReference type="Proteomes" id="UP001140094">
    <property type="component" value="Unassembled WGS sequence"/>
</dbReference>
<dbReference type="GO" id="GO:0034498">
    <property type="term" value="P:early endosome to Golgi transport"/>
    <property type="evidence" value="ECO:0007669"/>
    <property type="project" value="TreeGrafter"/>
</dbReference>
<keyword evidence="1" id="KW-0175">Coiled coil</keyword>
<evidence type="ECO:0000256" key="2">
    <source>
        <dbReference type="SAM" id="MobiDB-lite"/>
    </source>
</evidence>
<dbReference type="OrthoDB" id="10256906at2759"/>
<evidence type="ECO:0000256" key="1">
    <source>
        <dbReference type="SAM" id="Coils"/>
    </source>
</evidence>
<evidence type="ECO:0000313" key="4">
    <source>
        <dbReference type="EMBL" id="KAJ2806876.1"/>
    </source>
</evidence>
<proteinExistence type="predicted"/>
<accession>A0A9W8HWW3</accession>
<sequence length="1174" mass="128054">MQQKLQFNITDECGIWPRIKEEFTGRLPLRNLIWKGGITQTARFVEQLNITICMDGTAVAADPITAVSGQQTGPLLHIYFLETAETDVDTYKSVVRPRTKRWVDGVSQHKGEEWLIVYLPGAAEIQRIATSKFLNMRATTLDRLKSDFQGKKDGERVVMLRTDVVESWNAVFLAIRERVVQALEDRVASMTEEIRRLDANRMLPGWNYCKFFVFKEGLVNLYRVMGLKDEALAQYDELEAAFLQLLNAQQLSWFSTFGGNEAGDDFTDLLDLTKKPYRQRMVENTITMFDFRIYLFGQQSQLLIAMGKYEEFVERAQRFVTTFAKYMRQRGTGLSLAFVSSWLYSTCQNIVEICEGVQIDQAPVERGGPRASISATARMLAGSKAEFLTRARQQLDILGTLNGRLPEKYLRRSNTYMQVPSPLLSPVPGAEDGTSTAAAAASGEEDIKSITNPVLTEALATDERFDQIYIRTCEQATQYYLDCGRRRFAQVLQGDIAQLHICRSRWQDAVKILRPQVAAGGDRRAQGVMDVHVMARLAICERELGYTEQCFEHVVELMDSSQFLDSGSRDMYADMFVELAHEMPARYAVAAASALFEVGEVEVKDSHDTLSLQVELVSKVPRRVVAERVEATLIGGSGGGRHQLEIVLDADALELAPGRNAVVLTTDSVSCCGRFVVRAVTVAIGHAEATLVVSNPNAQRCVRLNEHPTAPMVSLRAPSVALADGPSALRLSVATRGTAVDAGLSIRLFSSGGTLITNQCTVRSTTMTCVVDADALVVSDAVAADVVVDAEIVLGGPHATGEVTAVVEYAVLGDPRLIVHSDDVELAPPLRFAAHAVGIDSTCALLLRAQSCAATPIRLDWLTTPSSRRQSPSSLDAGTAPDGEVLQLDGDAGAAWRKASDRGFLQLGESVTDVREVPSSAGGEAVDVEAGVTTLLALVGAAVEPLVAELAGLHGLAQHVRYLQRLVLAHIRTTMDTRATLRRMQLACASLLPLSAAASADCSASVRAAMRRLFGDLSAAVVGCALPADTEPCTVRVRLPVVVDGPCVTVALDSARFCSVYEPTPLAVRVRQHGAASRRLWVKLAPHCTGQWLVSGPTAAQVALRGSDHALLEFVVVPLAVGYLPLPEIICHEYVDNDADYRRLNIRLESTYPSLCVLPNSRVATVYSVPVPCL</sequence>
<evidence type="ECO:0000313" key="5">
    <source>
        <dbReference type="Proteomes" id="UP001140094"/>
    </source>
</evidence>
<dbReference type="GO" id="GO:1990071">
    <property type="term" value="C:TRAPPII protein complex"/>
    <property type="evidence" value="ECO:0007669"/>
    <property type="project" value="InterPro"/>
</dbReference>
<gene>
    <name evidence="4" type="ORF">H4R20_001519</name>
</gene>
<dbReference type="InterPro" id="IPR045126">
    <property type="entry name" value="TRAPPC10/Trs130"/>
</dbReference>
<dbReference type="GO" id="GO:0005829">
    <property type="term" value="C:cytosol"/>
    <property type="evidence" value="ECO:0007669"/>
    <property type="project" value="GOC"/>
</dbReference>
<organism evidence="4 5">
    <name type="scientific">Coemansia guatemalensis</name>
    <dbReference type="NCBI Taxonomy" id="2761395"/>
    <lineage>
        <taxon>Eukaryota</taxon>
        <taxon>Fungi</taxon>
        <taxon>Fungi incertae sedis</taxon>
        <taxon>Zoopagomycota</taxon>
        <taxon>Kickxellomycotina</taxon>
        <taxon>Kickxellomycetes</taxon>
        <taxon>Kickxellales</taxon>
        <taxon>Kickxellaceae</taxon>
        <taxon>Coemansia</taxon>
    </lineage>
</organism>
<dbReference type="PANTHER" id="PTHR13251">
    <property type="entry name" value="EPILEPSY HOLOPROSENCEPHALY CANDIDATE 1/TMEM1"/>
    <property type="match status" value="1"/>
</dbReference>